<gene>
    <name evidence="4" type="ORF">FOL47_005757</name>
</gene>
<reference evidence="4 5" key="1">
    <citation type="submission" date="2020-04" db="EMBL/GenBank/DDBJ databases">
        <title>Perkinsus chesapeaki whole genome sequence.</title>
        <authorList>
            <person name="Bogema D.R."/>
        </authorList>
    </citation>
    <scope>NUCLEOTIDE SEQUENCE [LARGE SCALE GENOMIC DNA]</scope>
    <source>
        <strain evidence="4">ATCC PRA-425</strain>
    </source>
</reference>
<organism evidence="4 5">
    <name type="scientific">Perkinsus chesapeaki</name>
    <name type="common">Clam parasite</name>
    <name type="synonym">Perkinsus andrewsi</name>
    <dbReference type="NCBI Taxonomy" id="330153"/>
    <lineage>
        <taxon>Eukaryota</taxon>
        <taxon>Sar</taxon>
        <taxon>Alveolata</taxon>
        <taxon>Perkinsozoa</taxon>
        <taxon>Perkinsea</taxon>
        <taxon>Perkinsida</taxon>
        <taxon>Perkinsidae</taxon>
        <taxon>Perkinsus</taxon>
    </lineage>
</organism>
<keyword evidence="2" id="KW-0865">Zymogen</keyword>
<dbReference type="Gene3D" id="3.90.70.10">
    <property type="entry name" value="Cysteine proteinases"/>
    <property type="match status" value="1"/>
</dbReference>
<dbReference type="Pfam" id="PF00112">
    <property type="entry name" value="Peptidase_C1"/>
    <property type="match status" value="1"/>
</dbReference>
<accession>A0A7J6LWR0</accession>
<sequence length="369" mass="41355">MVGISDLLYLQCLVEIAFYHQDAAETMFHKFKAETDLVYTSEEEMQHYRRFKADLTEEGFTKHLSLSQLKEIFINSRPAIMQADVDRINSEQDSWIAAKGQLQFNGLSYGDILKRHGGSKLHKKRKKQLRGNFSKPVVADLPPTFDSRKRFKKCARVIGHVGDQGACNSFGAMSTVGVLNDRLCIRTDGEFNKLLSPAYAAACKFKSFLVAVSARMEHRLQKCGASWQSMDYQLIPPPTPACSSVCPNKKYGVKLSEDLHFAEPPGEYDVPSDVNAIKREIFVNGSVTASFDAYEDFAAYKSGVYKYVEGALVGVHVVKLIGWGTTADTDGYWLAVNSWNEEWGEGGLFRIAFGQCEIEYEVTYGNPKL</sequence>
<protein>
    <recommendedName>
        <fullName evidence="3">Peptidase C1A papain C-terminal domain-containing protein</fullName>
    </recommendedName>
</protein>
<dbReference type="Proteomes" id="UP000591131">
    <property type="component" value="Unassembled WGS sequence"/>
</dbReference>
<dbReference type="GO" id="GO:0008234">
    <property type="term" value="F:cysteine-type peptidase activity"/>
    <property type="evidence" value="ECO:0007669"/>
    <property type="project" value="InterPro"/>
</dbReference>
<feature type="domain" description="Peptidase C1A papain C-terminal" evidence="3">
    <location>
        <begin position="141"/>
        <end position="366"/>
    </location>
</feature>
<keyword evidence="5" id="KW-1185">Reference proteome</keyword>
<dbReference type="InterPro" id="IPR000668">
    <property type="entry name" value="Peptidase_C1A_C"/>
</dbReference>
<evidence type="ECO:0000259" key="3">
    <source>
        <dbReference type="SMART" id="SM00645"/>
    </source>
</evidence>
<evidence type="ECO:0000313" key="4">
    <source>
        <dbReference type="EMBL" id="KAF4663400.1"/>
    </source>
</evidence>
<proteinExistence type="inferred from homology"/>
<dbReference type="EMBL" id="JAAPAO010000318">
    <property type="protein sequence ID" value="KAF4663400.1"/>
    <property type="molecule type" value="Genomic_DNA"/>
</dbReference>
<evidence type="ECO:0000256" key="1">
    <source>
        <dbReference type="ARBA" id="ARBA00008455"/>
    </source>
</evidence>
<dbReference type="InterPro" id="IPR013128">
    <property type="entry name" value="Peptidase_C1A"/>
</dbReference>
<evidence type="ECO:0000313" key="5">
    <source>
        <dbReference type="Proteomes" id="UP000591131"/>
    </source>
</evidence>
<dbReference type="InterPro" id="IPR038765">
    <property type="entry name" value="Papain-like_cys_pep_sf"/>
</dbReference>
<dbReference type="SMART" id="SM00645">
    <property type="entry name" value="Pept_C1"/>
    <property type="match status" value="1"/>
</dbReference>
<dbReference type="GO" id="GO:0006508">
    <property type="term" value="P:proteolysis"/>
    <property type="evidence" value="ECO:0007669"/>
    <property type="project" value="InterPro"/>
</dbReference>
<comment type="similarity">
    <text evidence="1">Belongs to the peptidase C1 family.</text>
</comment>
<dbReference type="SUPFAM" id="SSF54001">
    <property type="entry name" value="Cysteine proteinases"/>
    <property type="match status" value="1"/>
</dbReference>
<comment type="caution">
    <text evidence="4">The sequence shown here is derived from an EMBL/GenBank/DDBJ whole genome shotgun (WGS) entry which is preliminary data.</text>
</comment>
<name>A0A7J6LWR0_PERCH</name>
<dbReference type="AlphaFoldDB" id="A0A7J6LWR0"/>
<dbReference type="OrthoDB" id="190265at2759"/>
<evidence type="ECO:0000256" key="2">
    <source>
        <dbReference type="ARBA" id="ARBA00023145"/>
    </source>
</evidence>
<dbReference type="PANTHER" id="PTHR12411">
    <property type="entry name" value="CYSTEINE PROTEASE FAMILY C1-RELATED"/>
    <property type="match status" value="1"/>
</dbReference>